<evidence type="ECO:0000313" key="2">
    <source>
        <dbReference type="EMBL" id="MDD7974006.1"/>
    </source>
</evidence>
<organism evidence="2 3">
    <name type="scientific">Roseinatronobacter alkalisoli</name>
    <dbReference type="NCBI Taxonomy" id="3028235"/>
    <lineage>
        <taxon>Bacteria</taxon>
        <taxon>Pseudomonadati</taxon>
        <taxon>Pseudomonadota</taxon>
        <taxon>Alphaproteobacteria</taxon>
        <taxon>Rhodobacterales</taxon>
        <taxon>Paracoccaceae</taxon>
        <taxon>Roseinatronobacter</taxon>
    </lineage>
</organism>
<comment type="caution">
    <text evidence="2">The sequence shown here is derived from an EMBL/GenBank/DDBJ whole genome shotgun (WGS) entry which is preliminary data.</text>
</comment>
<protein>
    <submittedName>
        <fullName evidence="2">Uncharacterized protein</fullName>
    </submittedName>
</protein>
<reference evidence="2" key="1">
    <citation type="submission" date="2023-02" db="EMBL/GenBank/DDBJ databases">
        <title>Description of Roseinatronobacter alkalisoli sp. nov., an alkaliphilic bacerium isolated from soda soil.</title>
        <authorList>
            <person name="Wei W."/>
        </authorList>
    </citation>
    <scope>NUCLEOTIDE SEQUENCE</scope>
    <source>
        <strain evidence="2">HJB301</strain>
    </source>
</reference>
<keyword evidence="3" id="KW-1185">Reference proteome</keyword>
<evidence type="ECO:0000313" key="3">
    <source>
        <dbReference type="Proteomes" id="UP001431784"/>
    </source>
</evidence>
<dbReference type="Proteomes" id="UP001431784">
    <property type="component" value="Unassembled WGS sequence"/>
</dbReference>
<dbReference type="RefSeq" id="WP_274354650.1">
    <property type="nucleotide sequence ID" value="NZ_JAQZSM010000117.1"/>
</dbReference>
<gene>
    <name evidence="2" type="ORF">PUT78_23615</name>
</gene>
<keyword evidence="1" id="KW-0732">Signal</keyword>
<feature type="chain" id="PRO_5045409469" evidence="1">
    <location>
        <begin position="28"/>
        <end position="105"/>
    </location>
</feature>
<sequence length="105" mass="11532">MAPAIGKLWAVLFGSMALTMLTTSSIADISDRCKVSDDPEYVSRFKAAHRKFTDGAEIGDNPVNVLDCGYLLIIETPKPPRAFGSDAVYLFWKDGFQFIAVTLLN</sequence>
<proteinExistence type="predicted"/>
<dbReference type="EMBL" id="JAQZSM010000117">
    <property type="protein sequence ID" value="MDD7974006.1"/>
    <property type="molecule type" value="Genomic_DNA"/>
</dbReference>
<name>A0ABT5TFU5_9RHOB</name>
<evidence type="ECO:0000256" key="1">
    <source>
        <dbReference type="SAM" id="SignalP"/>
    </source>
</evidence>
<feature type="signal peptide" evidence="1">
    <location>
        <begin position="1"/>
        <end position="27"/>
    </location>
</feature>
<accession>A0ABT5TFU5</accession>